<feature type="transmembrane region" description="Helical" evidence="1">
    <location>
        <begin position="30"/>
        <end position="47"/>
    </location>
</feature>
<reference evidence="2" key="1">
    <citation type="submission" date="2019-08" db="EMBL/GenBank/DDBJ databases">
        <authorList>
            <person name="Kucharzyk K."/>
            <person name="Murdoch R.W."/>
            <person name="Higgins S."/>
            <person name="Loffler F."/>
        </authorList>
    </citation>
    <scope>NUCLEOTIDE SEQUENCE</scope>
</reference>
<dbReference type="AlphaFoldDB" id="A0A645J8D7"/>
<proteinExistence type="predicted"/>
<keyword evidence="1" id="KW-0472">Membrane</keyword>
<sequence length="66" mass="7716">MVLDGRGLFRFIPGQYLEILHRNIDKMDPIFVFVTGFFFCAFCRQAFDIIINPLCNGLADLFLKQR</sequence>
<name>A0A645J8D7_9ZZZZ</name>
<organism evidence="2">
    <name type="scientific">bioreactor metagenome</name>
    <dbReference type="NCBI Taxonomy" id="1076179"/>
    <lineage>
        <taxon>unclassified sequences</taxon>
        <taxon>metagenomes</taxon>
        <taxon>ecological metagenomes</taxon>
    </lineage>
</organism>
<dbReference type="EMBL" id="VSSQ01125333">
    <property type="protein sequence ID" value="MPN55753.1"/>
    <property type="molecule type" value="Genomic_DNA"/>
</dbReference>
<protein>
    <submittedName>
        <fullName evidence="2">Uncharacterized protein</fullName>
    </submittedName>
</protein>
<gene>
    <name evidence="2" type="ORF">SDC9_203437</name>
</gene>
<evidence type="ECO:0000313" key="2">
    <source>
        <dbReference type="EMBL" id="MPN55753.1"/>
    </source>
</evidence>
<accession>A0A645J8D7</accession>
<keyword evidence="1" id="KW-0812">Transmembrane</keyword>
<evidence type="ECO:0000256" key="1">
    <source>
        <dbReference type="SAM" id="Phobius"/>
    </source>
</evidence>
<comment type="caution">
    <text evidence="2">The sequence shown here is derived from an EMBL/GenBank/DDBJ whole genome shotgun (WGS) entry which is preliminary data.</text>
</comment>
<keyword evidence="1" id="KW-1133">Transmembrane helix</keyword>